<accession>A0A8S2HHB8</accession>
<dbReference type="EMBL" id="CAJNOK010002455">
    <property type="protein sequence ID" value="CAF0860649.1"/>
    <property type="molecule type" value="Genomic_DNA"/>
</dbReference>
<evidence type="ECO:0000313" key="3">
    <source>
        <dbReference type="Proteomes" id="UP000682733"/>
    </source>
</evidence>
<evidence type="ECO:0000313" key="2">
    <source>
        <dbReference type="EMBL" id="CAF3645493.1"/>
    </source>
</evidence>
<protein>
    <submittedName>
        <fullName evidence="2">Uncharacterized protein</fullName>
    </submittedName>
</protein>
<sequence length="116" mass="13540">MDQENSNVELQHFTKKSKTVHSQVETTVAEFNSTLGPTLAAGIDNGPSQQAQRYAETRFPFPPFIVKFTQDVKEQDILNELGDHFTKVYNIKLELDGHRLKQRRDYYYLLKIVIYF</sequence>
<dbReference type="Proteomes" id="UP000682733">
    <property type="component" value="Unassembled WGS sequence"/>
</dbReference>
<name>A0A8S2HHB8_9BILA</name>
<comment type="caution">
    <text evidence="2">The sequence shown here is derived from an EMBL/GenBank/DDBJ whole genome shotgun (WGS) entry which is preliminary data.</text>
</comment>
<evidence type="ECO:0000313" key="1">
    <source>
        <dbReference type="EMBL" id="CAF0860649.1"/>
    </source>
</evidence>
<gene>
    <name evidence="1" type="ORF">OVA965_LOCUS7616</name>
    <name evidence="2" type="ORF">TMI583_LOCUS7609</name>
</gene>
<dbReference type="EMBL" id="CAJOBA010002454">
    <property type="protein sequence ID" value="CAF3645493.1"/>
    <property type="molecule type" value="Genomic_DNA"/>
</dbReference>
<proteinExistence type="predicted"/>
<dbReference type="AlphaFoldDB" id="A0A8S2HHB8"/>
<reference evidence="2" key="1">
    <citation type="submission" date="2021-02" db="EMBL/GenBank/DDBJ databases">
        <authorList>
            <person name="Nowell W R."/>
        </authorList>
    </citation>
    <scope>NUCLEOTIDE SEQUENCE</scope>
</reference>
<dbReference type="Proteomes" id="UP000677228">
    <property type="component" value="Unassembled WGS sequence"/>
</dbReference>
<organism evidence="2 3">
    <name type="scientific">Didymodactylos carnosus</name>
    <dbReference type="NCBI Taxonomy" id="1234261"/>
    <lineage>
        <taxon>Eukaryota</taxon>
        <taxon>Metazoa</taxon>
        <taxon>Spiralia</taxon>
        <taxon>Gnathifera</taxon>
        <taxon>Rotifera</taxon>
        <taxon>Eurotatoria</taxon>
        <taxon>Bdelloidea</taxon>
        <taxon>Philodinida</taxon>
        <taxon>Philodinidae</taxon>
        <taxon>Didymodactylos</taxon>
    </lineage>
</organism>